<evidence type="ECO:0000313" key="2">
    <source>
        <dbReference type="EMBL" id="KAL0105373.1"/>
    </source>
</evidence>
<evidence type="ECO:0000313" key="3">
    <source>
        <dbReference type="Proteomes" id="UP001430953"/>
    </source>
</evidence>
<dbReference type="EMBL" id="JADYXP020000019">
    <property type="protein sequence ID" value="KAL0105373.1"/>
    <property type="molecule type" value="Genomic_DNA"/>
</dbReference>
<protein>
    <submittedName>
        <fullName evidence="2">Uncharacterized protein</fullName>
    </submittedName>
</protein>
<accession>A0AAW2ENQ4</accession>
<dbReference type="Proteomes" id="UP001430953">
    <property type="component" value="Unassembled WGS sequence"/>
</dbReference>
<keyword evidence="3" id="KW-1185">Reference proteome</keyword>
<name>A0AAW2ENQ4_9HYME</name>
<organism evidence="2 3">
    <name type="scientific">Cardiocondyla obscurior</name>
    <dbReference type="NCBI Taxonomy" id="286306"/>
    <lineage>
        <taxon>Eukaryota</taxon>
        <taxon>Metazoa</taxon>
        <taxon>Ecdysozoa</taxon>
        <taxon>Arthropoda</taxon>
        <taxon>Hexapoda</taxon>
        <taxon>Insecta</taxon>
        <taxon>Pterygota</taxon>
        <taxon>Neoptera</taxon>
        <taxon>Endopterygota</taxon>
        <taxon>Hymenoptera</taxon>
        <taxon>Apocrita</taxon>
        <taxon>Aculeata</taxon>
        <taxon>Formicoidea</taxon>
        <taxon>Formicidae</taxon>
        <taxon>Myrmicinae</taxon>
        <taxon>Cardiocondyla</taxon>
    </lineage>
</organism>
<feature type="signal peptide" evidence="1">
    <location>
        <begin position="1"/>
        <end position="16"/>
    </location>
</feature>
<reference evidence="2 3" key="1">
    <citation type="submission" date="2023-03" db="EMBL/GenBank/DDBJ databases">
        <title>High recombination rates correlate with genetic variation in Cardiocondyla obscurior ants.</title>
        <authorList>
            <person name="Errbii M."/>
        </authorList>
    </citation>
    <scope>NUCLEOTIDE SEQUENCE [LARGE SCALE GENOMIC DNA]</scope>
    <source>
        <strain evidence="2">Alpha-2009</strain>
        <tissue evidence="2">Whole body</tissue>
    </source>
</reference>
<gene>
    <name evidence="2" type="ORF">PUN28_016792</name>
</gene>
<evidence type="ECO:0000256" key="1">
    <source>
        <dbReference type="SAM" id="SignalP"/>
    </source>
</evidence>
<sequence>MLRKFLIFILICVARSEYSYLKEDVYSILDRTKDYFKNLNDAHGVLNSETSNNINNEIAKYMSDTKEVLRKSTRQKRSSQNESNRGINVLQSFEFGKTLSFNKSNFQDIAFFSIQNEDQLLWFAAALNSSNVLLYQLIESKVYLVGMYPQPGGKRIIVNNYSTSTLIVVQKDTDGIIILHMNKNKKGEYILQFKQEFEIPEVIHMTMWLGMNQLYLGIASKTRILIYVWLGENFDKIDTLLYGARQILPFQNKSSMHIVVVGMFTKILRFSMRFNRFVEIQKLHYVNDVASFYFKDGRFEERFLVLANNESTIVYKEMYNRFVPFQRLAPTKYIYSLRMGNTVILFLLDQDTSGLKSVIINQYNGWRFLELHTKLLNIQQIRLMHFYNEDVLLVQNQDAEWIFLKPIWTVKKTWKSLQDEITAWCFETKQKASQRTIIKIPDLKSPIISNAHIDKIYVQNINNQSAEELIRLTKLYNSTVAKLNQMRKFLKQSTENIENSKYPTLDGKKITVKCKTNCHIHRISTSGGIKPIKYVKPESNQIELPNLKVKTINNWKCPVPNYKIDDIFVKESVNGILMEDLKERTLKVTGDQVISGNHVFTDLHATNVSIPLNIATDNTNATLYMTNVKVKDLNVTTGSLLLPLNSSSTTVMSGSITAAKVRFTGLVDIVTGKITGKGGEKMKSLKEILTPLTVDGDRFLQNVTFSNIAEAKDIVSPRGLSMKQLLENSIPLDSNVPIHLILSSNKTEWSNVTLRNFDTANFVTKNSAETIVISGAKYTNNSIVLSEAAYERLPIPKLTIPLCAKEAIIPEITTSLIKMGDIYVKNLNVSHVHGARNLNTTIFDSVSALQNIDFSKKLFTGRVFVKNMTASKIKGLNLKDLKIVMSKWMGNNCIRGPVNIKNFVVNDLKEPAYFNLSLPRRVKNVVIKGDSKIGKINNIDIRSFIKNVLKVNDSISLEHVTFAHGFTSNNVHATRSSLNLSHLDSPLNLGSKRISTTLSADAISFPQTFGYVANDAPATFIINGSVKFLQEPVIQNINNISLKQLFKNVWMANQNIVLTNSNINFENITFEKNILVMNFNNSLNLKMWLDMKHKLLSKTELQHITVVSSFKNIEAPNIKAANNSILQSSDSNFNNLLANSLMRNTTQIINASWHFKELHIDNMNWDGKFNGIDLNTDIVRRDAEQNNVTGEKTILGLRTKNLRAFNINFGNFTKHAVTQNCQKSYIIKGHKIFNNVTLNNLSISEDTIMGRNIDDALLKFGNQTLSGIKTIQGPFNAPSLIIDGTVNDVNLKELINSQIKKHKTIQTIESEKDFRNTFEVYGNITIDGLYNSTNLTNINNQSKINIVFNRMRDVVKLTDDITTALQNRAIYVSKFEMVDENAFQITSNISNEQNVKYMNLNSTCLCESENIFRFCTDMELLNVITGANVTMFMTKKLLLLDDTMFLVLVSKDFISIYSYIDMEHFDQIAGLYVPNIFEVSMEPIDNALWIFLRLSEETLILRYHPWNELEHYVLPGSNSFVISKTPNDQHLLIRSDGMWDLKGLFRPEHIFKMPLEGQIETFALGADYYVKTTAKNNKINVLKARYVGI</sequence>
<feature type="chain" id="PRO_5043654630" evidence="1">
    <location>
        <begin position="17"/>
        <end position="1589"/>
    </location>
</feature>
<keyword evidence="1" id="KW-0732">Signal</keyword>
<proteinExistence type="predicted"/>
<comment type="caution">
    <text evidence="2">The sequence shown here is derived from an EMBL/GenBank/DDBJ whole genome shotgun (WGS) entry which is preliminary data.</text>
</comment>